<evidence type="ECO:0000313" key="6">
    <source>
        <dbReference type="EMBL" id="CAH2071811.1"/>
    </source>
</evidence>
<sequence>MLSPALMILVAAYNLHHTNAAWLKQRDNDNIFFPGSIMGDANKFGTDDIPEECRDKTYCTIKPPSYPEEHFNKMFKGVKTLAQPTLVLESMLTNRQGDPDERDDCESEVKYEPLYNVRSKRDGEWRVVVQGPGEDYVQRVRLETCTNPDGPCFNVFPPTSDIKVFCKQKYNKWKVLVAKGDNETEKIEVDLPVCCSCQYKSAPIETRFGIPQAMTPAVKP</sequence>
<evidence type="ECO:0000256" key="1">
    <source>
        <dbReference type="ARBA" id="ARBA00022729"/>
    </source>
</evidence>
<dbReference type="Proteomes" id="UP000837857">
    <property type="component" value="Chromosome 6"/>
</dbReference>
<dbReference type="InterPro" id="IPR029034">
    <property type="entry name" value="Cystine-knot_cytokine"/>
</dbReference>
<protein>
    <recommendedName>
        <fullName evidence="5">Spaetzle domain-containing protein</fullName>
    </recommendedName>
</protein>
<evidence type="ECO:0000256" key="2">
    <source>
        <dbReference type="ARBA" id="ARBA00023157"/>
    </source>
</evidence>
<dbReference type="SUPFAM" id="SSF57501">
    <property type="entry name" value="Cystine-knot cytokines"/>
    <property type="match status" value="1"/>
</dbReference>
<dbReference type="EMBL" id="OW152818">
    <property type="protein sequence ID" value="CAH2071811.1"/>
    <property type="molecule type" value="Genomic_DNA"/>
</dbReference>
<feature type="signal peptide" evidence="4">
    <location>
        <begin position="1"/>
        <end position="20"/>
    </location>
</feature>
<dbReference type="InterPro" id="IPR052444">
    <property type="entry name" value="Spz/Toll_ligand-like"/>
</dbReference>
<accession>A0ABN8J2W9</accession>
<keyword evidence="2" id="KW-1015">Disulfide bond</keyword>
<dbReference type="PANTHER" id="PTHR23199">
    <property type="entry name" value="NEUROTROPHIN 1-RELATED"/>
    <property type="match status" value="1"/>
</dbReference>
<feature type="non-terminal residue" evidence="6">
    <location>
        <position position="1"/>
    </location>
</feature>
<dbReference type="PANTHER" id="PTHR23199:SF12">
    <property type="entry name" value="NEUROTROPHIN 1-RELATED"/>
    <property type="match status" value="1"/>
</dbReference>
<dbReference type="InterPro" id="IPR032104">
    <property type="entry name" value="Spaetzle"/>
</dbReference>
<reference evidence="6" key="1">
    <citation type="submission" date="2022-03" db="EMBL/GenBank/DDBJ databases">
        <authorList>
            <person name="Martin H S."/>
        </authorList>
    </citation>
    <scope>NUCLEOTIDE SEQUENCE</scope>
</reference>
<keyword evidence="1 4" id="KW-0732">Signal</keyword>
<feature type="domain" description="Spaetzle" evidence="5">
    <location>
        <begin position="105"/>
        <end position="198"/>
    </location>
</feature>
<dbReference type="Pfam" id="PF16077">
    <property type="entry name" value="Spaetzle"/>
    <property type="match status" value="1"/>
</dbReference>
<keyword evidence="3" id="KW-0325">Glycoprotein</keyword>
<evidence type="ECO:0000256" key="4">
    <source>
        <dbReference type="SAM" id="SignalP"/>
    </source>
</evidence>
<name>A0ABN8J2W9_9NEOP</name>
<organism evidence="6 7">
    <name type="scientific">Iphiclides podalirius</name>
    <name type="common">scarce swallowtail</name>
    <dbReference type="NCBI Taxonomy" id="110791"/>
    <lineage>
        <taxon>Eukaryota</taxon>
        <taxon>Metazoa</taxon>
        <taxon>Ecdysozoa</taxon>
        <taxon>Arthropoda</taxon>
        <taxon>Hexapoda</taxon>
        <taxon>Insecta</taxon>
        <taxon>Pterygota</taxon>
        <taxon>Neoptera</taxon>
        <taxon>Endopterygota</taxon>
        <taxon>Lepidoptera</taxon>
        <taxon>Glossata</taxon>
        <taxon>Ditrysia</taxon>
        <taxon>Papilionoidea</taxon>
        <taxon>Papilionidae</taxon>
        <taxon>Papilioninae</taxon>
        <taxon>Iphiclides</taxon>
    </lineage>
</organism>
<gene>
    <name evidence="6" type="ORF">IPOD504_LOCUS15279</name>
</gene>
<proteinExistence type="predicted"/>
<feature type="chain" id="PRO_5045867380" description="Spaetzle domain-containing protein" evidence="4">
    <location>
        <begin position="21"/>
        <end position="220"/>
    </location>
</feature>
<evidence type="ECO:0000256" key="3">
    <source>
        <dbReference type="ARBA" id="ARBA00023180"/>
    </source>
</evidence>
<dbReference type="Gene3D" id="2.10.90.10">
    <property type="entry name" value="Cystine-knot cytokines"/>
    <property type="match status" value="1"/>
</dbReference>
<keyword evidence="7" id="KW-1185">Reference proteome</keyword>
<evidence type="ECO:0000259" key="5">
    <source>
        <dbReference type="Pfam" id="PF16077"/>
    </source>
</evidence>
<evidence type="ECO:0000313" key="7">
    <source>
        <dbReference type="Proteomes" id="UP000837857"/>
    </source>
</evidence>